<evidence type="ECO:0000313" key="3">
    <source>
        <dbReference type="Proteomes" id="UP000185183"/>
    </source>
</evidence>
<feature type="transmembrane region" description="Helical" evidence="1">
    <location>
        <begin position="265"/>
        <end position="285"/>
    </location>
</feature>
<dbReference type="RefSeq" id="WP_131820185.1">
    <property type="nucleotide sequence ID" value="NZ_FSCP01000001.1"/>
</dbReference>
<feature type="transmembrane region" description="Helical" evidence="1">
    <location>
        <begin position="60"/>
        <end position="83"/>
    </location>
</feature>
<gene>
    <name evidence="2" type="ORF">SAMEA2275694_00118</name>
</gene>
<organism evidence="2 3">
    <name type="scientific">Mycobacteroides abscessus subsp. bolletii</name>
    <dbReference type="NCBI Taxonomy" id="319705"/>
    <lineage>
        <taxon>Bacteria</taxon>
        <taxon>Bacillati</taxon>
        <taxon>Actinomycetota</taxon>
        <taxon>Actinomycetes</taxon>
        <taxon>Mycobacteriales</taxon>
        <taxon>Mycobacteriaceae</taxon>
        <taxon>Mycobacteroides</taxon>
        <taxon>Mycobacteroides abscessus</taxon>
    </lineage>
</organism>
<comment type="caution">
    <text evidence="2">The sequence shown here is derived from an EMBL/GenBank/DDBJ whole genome shotgun (WGS) entry which is preliminary data.</text>
</comment>
<keyword evidence="1" id="KW-0472">Membrane</keyword>
<keyword evidence="1" id="KW-1133">Transmembrane helix</keyword>
<dbReference type="AlphaFoldDB" id="A0A9Q7WGT9"/>
<keyword evidence="1" id="KW-0812">Transmembrane</keyword>
<feature type="transmembrane region" description="Helical" evidence="1">
    <location>
        <begin position="20"/>
        <end position="40"/>
    </location>
</feature>
<proteinExistence type="predicted"/>
<feature type="transmembrane region" description="Helical" evidence="1">
    <location>
        <begin position="225"/>
        <end position="245"/>
    </location>
</feature>
<feature type="transmembrane region" description="Helical" evidence="1">
    <location>
        <begin position="104"/>
        <end position="124"/>
    </location>
</feature>
<accession>A0A9Q7WGT9</accession>
<feature type="transmembrane region" description="Helical" evidence="1">
    <location>
        <begin position="136"/>
        <end position="156"/>
    </location>
</feature>
<evidence type="ECO:0000256" key="1">
    <source>
        <dbReference type="SAM" id="Phobius"/>
    </source>
</evidence>
<protein>
    <recommendedName>
        <fullName evidence="4">Transmembrane protein</fullName>
    </recommendedName>
</protein>
<dbReference type="EMBL" id="FSFA01000001">
    <property type="protein sequence ID" value="SHW79984.1"/>
    <property type="molecule type" value="Genomic_DNA"/>
</dbReference>
<evidence type="ECO:0008006" key="4">
    <source>
        <dbReference type="Google" id="ProtNLM"/>
    </source>
</evidence>
<dbReference type="Proteomes" id="UP000185183">
    <property type="component" value="Unassembled WGS sequence"/>
</dbReference>
<sequence>MIELAGYRYGVGKSTVRWTWVAASIACIDYALLIVALIATVIRRSPVYGDWINWPMQIGFFSYIVAVITASIVTLTLFGSVYQTIEPLPSKISARQMGRDTVKFLLAMPIVFYVPLMVLIPSAITVLGRVETIRTATVLVTIYSITLTAHGFSTVLQARRMSKSLGKSKGKHSDLFDGFDWNRLAAGDEKQFRRRYFSDTWKYYKNIDEPEEAASLASRARKFRFGYLTLNAAFALVLVAGLNQFMVNAVKHINQPSNGLSALEAVGFALSPIIAAFCIMLPLVIQHHAGNLDALAKLYEEHGKTLTATITLTETLRRYATPLPAWEGRPPSVTDDCLSSDDYEPPIVLDADDPQVIEAVKYVEERSRELNRRLA</sequence>
<name>A0A9Q7WGT9_9MYCO</name>
<evidence type="ECO:0000313" key="2">
    <source>
        <dbReference type="EMBL" id="SHW79984.1"/>
    </source>
</evidence>
<reference evidence="2 3" key="1">
    <citation type="submission" date="2016-11" db="EMBL/GenBank/DDBJ databases">
        <authorList>
            <consortium name="Pathogen Informatics"/>
        </authorList>
    </citation>
    <scope>NUCLEOTIDE SEQUENCE [LARGE SCALE GENOMIC DNA]</scope>
    <source>
        <strain evidence="2 3">968</strain>
    </source>
</reference>